<reference evidence="1" key="1">
    <citation type="submission" date="2021-01" db="EMBL/GenBank/DDBJ databases">
        <authorList>
            <consortium name="Genoscope - CEA"/>
            <person name="William W."/>
        </authorList>
    </citation>
    <scope>NUCLEOTIDE SEQUENCE</scope>
</reference>
<dbReference type="EMBL" id="CAJJDO010000024">
    <property type="protein sequence ID" value="CAD8153309.1"/>
    <property type="molecule type" value="Genomic_DNA"/>
</dbReference>
<sequence length="239" mass="28898">MMNLNPETTLNLRIDQNTKLVIKQIIVYDQFSEIFNSLIKTYSTADHICAYTASANIRILQQYGIQEGLIKLKDMNFVKTFVGDMMKYVFESRLLYAKQKWDKNIEKIKEYCRDWVANYELSDYMKTLQLENVYIFRHVGLFHQDLFEKTQNQERERIIQDETPFKDQPYFIYYPKEDKYIRKDQFTIQDNHLYIFDTMGHFICGWVKNKDKNNKQITILETIPHRDSKTNKNLQIFFI</sequence>
<gene>
    <name evidence="1" type="ORF">PPENT_87.1.T0240140</name>
</gene>
<dbReference type="Proteomes" id="UP000689195">
    <property type="component" value="Unassembled WGS sequence"/>
</dbReference>
<name>A0A8S1TQT6_9CILI</name>
<protein>
    <submittedName>
        <fullName evidence="1">Uncharacterized protein</fullName>
    </submittedName>
</protein>
<evidence type="ECO:0000313" key="2">
    <source>
        <dbReference type="Proteomes" id="UP000689195"/>
    </source>
</evidence>
<evidence type="ECO:0000313" key="1">
    <source>
        <dbReference type="EMBL" id="CAD8153309.1"/>
    </source>
</evidence>
<organism evidence="1 2">
    <name type="scientific">Paramecium pentaurelia</name>
    <dbReference type="NCBI Taxonomy" id="43138"/>
    <lineage>
        <taxon>Eukaryota</taxon>
        <taxon>Sar</taxon>
        <taxon>Alveolata</taxon>
        <taxon>Ciliophora</taxon>
        <taxon>Intramacronucleata</taxon>
        <taxon>Oligohymenophorea</taxon>
        <taxon>Peniculida</taxon>
        <taxon>Parameciidae</taxon>
        <taxon>Paramecium</taxon>
    </lineage>
</organism>
<comment type="caution">
    <text evidence="1">The sequence shown here is derived from an EMBL/GenBank/DDBJ whole genome shotgun (WGS) entry which is preliminary data.</text>
</comment>
<accession>A0A8S1TQT6</accession>
<proteinExistence type="predicted"/>
<dbReference type="AlphaFoldDB" id="A0A8S1TQT6"/>
<keyword evidence="2" id="KW-1185">Reference proteome</keyword>
<dbReference type="OrthoDB" id="287677at2759"/>